<dbReference type="PANTHER" id="PTHR33332">
    <property type="entry name" value="REVERSE TRANSCRIPTASE DOMAIN-CONTAINING PROTEIN"/>
    <property type="match status" value="1"/>
</dbReference>
<feature type="domain" description="Reverse transcriptase" evidence="1">
    <location>
        <begin position="137"/>
        <end position="411"/>
    </location>
</feature>
<evidence type="ECO:0000313" key="3">
    <source>
        <dbReference type="Proteomes" id="UP000472272"/>
    </source>
</evidence>
<accession>A0A670IG76</accession>
<evidence type="ECO:0000259" key="1">
    <source>
        <dbReference type="PROSITE" id="PS50878"/>
    </source>
</evidence>
<dbReference type="SUPFAM" id="SSF56672">
    <property type="entry name" value="DNA/RNA polymerases"/>
    <property type="match status" value="1"/>
</dbReference>
<keyword evidence="3" id="KW-1185">Reference proteome</keyword>
<dbReference type="AlphaFoldDB" id="A0A670IG76"/>
<dbReference type="CDD" id="cd01650">
    <property type="entry name" value="RT_nLTR_like"/>
    <property type="match status" value="1"/>
</dbReference>
<reference evidence="2" key="3">
    <citation type="submission" date="2025-09" db="UniProtKB">
        <authorList>
            <consortium name="Ensembl"/>
        </authorList>
    </citation>
    <scope>IDENTIFICATION</scope>
</reference>
<dbReference type="Ensembl" id="ENSPMRT00000011445.1">
    <property type="protein sequence ID" value="ENSPMRP00000010731.1"/>
    <property type="gene ID" value="ENSPMRG00000007130.1"/>
</dbReference>
<proteinExistence type="predicted"/>
<name>A0A670IG76_PODMU</name>
<dbReference type="OMA" id="ECIDNIK"/>
<dbReference type="InterPro" id="IPR043502">
    <property type="entry name" value="DNA/RNA_pol_sf"/>
</dbReference>
<protein>
    <recommendedName>
        <fullName evidence="1">Reverse transcriptase domain-containing protein</fullName>
    </recommendedName>
</protein>
<dbReference type="GeneTree" id="ENSGT01150000286962"/>
<dbReference type="Pfam" id="PF00078">
    <property type="entry name" value="RVT_1"/>
    <property type="match status" value="1"/>
</dbReference>
<reference evidence="2 3" key="1">
    <citation type="journal article" date="2019" name="Proc. Natl. Acad. Sci. U.S.A.">
        <title>Regulatory changes in pterin and carotenoid genes underlie balanced color polymorphisms in the wall lizard.</title>
        <authorList>
            <person name="Andrade P."/>
            <person name="Pinho C."/>
            <person name="Perez I de Lanuza G."/>
            <person name="Afonso S."/>
            <person name="Brejcha J."/>
            <person name="Rubin C.J."/>
            <person name="Wallerman O."/>
            <person name="Pereira P."/>
            <person name="Sabatino S.J."/>
            <person name="Bellati A."/>
            <person name="Pellitteri-Rosa D."/>
            <person name="Bosakova Z."/>
            <person name="Bunikis I."/>
            <person name="Carretero M.A."/>
            <person name="Feiner N."/>
            <person name="Marsik P."/>
            <person name="Pauperio F."/>
            <person name="Salvi D."/>
            <person name="Soler L."/>
            <person name="While G.M."/>
            <person name="Uller T."/>
            <person name="Font E."/>
            <person name="Andersson L."/>
            <person name="Carneiro M."/>
        </authorList>
    </citation>
    <scope>NUCLEOTIDE SEQUENCE</scope>
</reference>
<dbReference type="InterPro" id="IPR000477">
    <property type="entry name" value="RT_dom"/>
</dbReference>
<dbReference type="Proteomes" id="UP000472272">
    <property type="component" value="Chromosome 6"/>
</dbReference>
<reference evidence="2" key="2">
    <citation type="submission" date="2025-08" db="UniProtKB">
        <authorList>
            <consortium name="Ensembl"/>
        </authorList>
    </citation>
    <scope>IDENTIFICATION</scope>
</reference>
<evidence type="ECO:0000313" key="2">
    <source>
        <dbReference type="Ensembl" id="ENSPMRP00000010731.1"/>
    </source>
</evidence>
<organism evidence="2 3">
    <name type="scientific">Podarcis muralis</name>
    <name type="common">Wall lizard</name>
    <name type="synonym">Lacerta muralis</name>
    <dbReference type="NCBI Taxonomy" id="64176"/>
    <lineage>
        <taxon>Eukaryota</taxon>
        <taxon>Metazoa</taxon>
        <taxon>Chordata</taxon>
        <taxon>Craniata</taxon>
        <taxon>Vertebrata</taxon>
        <taxon>Euteleostomi</taxon>
        <taxon>Lepidosauria</taxon>
        <taxon>Squamata</taxon>
        <taxon>Bifurcata</taxon>
        <taxon>Unidentata</taxon>
        <taxon>Episquamata</taxon>
        <taxon>Laterata</taxon>
        <taxon>Lacertibaenia</taxon>
        <taxon>Lacertidae</taxon>
        <taxon>Podarcis</taxon>
    </lineage>
</organism>
<sequence length="611" mass="67523">MVTAKRAFFVASIASAENSSRRLFQVVRNLSEPPVPPGPGRDPKISCNAFAKFFADKVAQIQKEVDSTVGAGPGRKSARVLSGPVTWDQFQSVTSEDVDRLLGQVKLTTCLLDPCPSWLIKASREGLGDGLCGVVNASLCEGAFPDPLKEAVIKPLLKKTSLDPANLANYRPVSNLPFLGKVIERVVAEQLQARLEETDHFDPFQSGFRPHHGTETALVALVDDLRRARDKGESCFLVLLDLSAAFDTIDHNILLDHLEGLGAGGTVIQWFRSFLLGRVQKVVVGDECSDPWALTCGVPQGSVLSPMLFNIYMKPLGEIIRGFGLGVHQYADDTQLYLSFKSEPVKVVKVLCECLEAVGGWMVDNRLRLNPDKTEVLFLGDRERVGVGDSLVLNGVTVPLKDQVRSLGVILDSQLSMEAQVNSVSRAAVYQLHLVCRLRPYLPANCLARVVHALVISRLDYCNALYVGLPLKVTQKLQLIQNAAARLVTGSGRRDHIALVLRDLHWLPVRFRARFKVLVLTFKALNGLGPVYLKERLHPHRSARTLRSSVEGLLAVPSLREVRLQGTRQRAFSVVAPTLWNALPSDVKEIINYLTFRRHLKAALFREVFNM</sequence>
<dbReference type="PROSITE" id="PS50878">
    <property type="entry name" value="RT_POL"/>
    <property type="match status" value="1"/>
</dbReference>